<dbReference type="Pfam" id="PF15593">
    <property type="entry name" value="Imm42"/>
    <property type="match status" value="1"/>
</dbReference>
<organism evidence="1 2">
    <name type="scientific">Terasakiispira papahanaumokuakeensis</name>
    <dbReference type="NCBI Taxonomy" id="197479"/>
    <lineage>
        <taxon>Bacteria</taxon>
        <taxon>Pseudomonadati</taxon>
        <taxon>Pseudomonadota</taxon>
        <taxon>Gammaproteobacteria</taxon>
        <taxon>Oceanospirillales</taxon>
        <taxon>Terasakiispira</taxon>
    </lineage>
</organism>
<sequence length="147" mass="17417">MRVIGNKDDFAIEYEKTHENKYLMGRLILWINGFQIGTLDDEQMLSATNHQLKKLKSEEINISQIPINKNELLKIIKNDDRFLLNLGDTFDDFWILVCSVEDCITIFWELEENSFFEYPGYPKNMMSYTTSRESIKDVINQLEQELH</sequence>
<proteinExistence type="predicted"/>
<evidence type="ECO:0000313" key="2">
    <source>
        <dbReference type="Proteomes" id="UP000094291"/>
    </source>
</evidence>
<comment type="caution">
    <text evidence="1">The sequence shown here is derived from an EMBL/GenBank/DDBJ whole genome shotgun (WGS) entry which is preliminary data.</text>
</comment>
<protein>
    <submittedName>
        <fullName evidence="1">Uncharacterized protein</fullName>
    </submittedName>
</protein>
<dbReference type="InterPro" id="IPR028958">
    <property type="entry name" value="Imm42"/>
</dbReference>
<dbReference type="AlphaFoldDB" id="A0A1E2V865"/>
<dbReference type="STRING" id="197479.BFW38_05220"/>
<reference evidence="1 2" key="1">
    <citation type="submission" date="2016-08" db="EMBL/GenBank/DDBJ databases">
        <authorList>
            <person name="Seilhamer J.J."/>
        </authorList>
    </citation>
    <scope>NUCLEOTIDE SEQUENCE [LARGE SCALE GENOMIC DNA]</scope>
    <source>
        <strain evidence="1 2">PH27A</strain>
    </source>
</reference>
<evidence type="ECO:0000313" key="1">
    <source>
        <dbReference type="EMBL" id="ODC03036.1"/>
    </source>
</evidence>
<gene>
    <name evidence="1" type="ORF">BFW38_05220</name>
</gene>
<dbReference type="RefSeq" id="WP_068997431.1">
    <property type="nucleotide sequence ID" value="NZ_MDTQ01000001.1"/>
</dbReference>
<accession>A0A1E2V865</accession>
<dbReference type="EMBL" id="MDTQ01000001">
    <property type="protein sequence ID" value="ODC03036.1"/>
    <property type="molecule type" value="Genomic_DNA"/>
</dbReference>
<dbReference type="Proteomes" id="UP000094291">
    <property type="component" value="Unassembled WGS sequence"/>
</dbReference>
<name>A0A1E2V865_9GAMM</name>
<keyword evidence="2" id="KW-1185">Reference proteome</keyword>